<dbReference type="PANTHER" id="PTHR33147:SF106">
    <property type="entry name" value="DEFENSIN-LIKE PROTEIN 11"/>
    <property type="match status" value="1"/>
</dbReference>
<reference evidence="4" key="1">
    <citation type="submission" date="2024-03" db="EMBL/GenBank/DDBJ databases">
        <title>WGS assembly of Saponaria officinalis var. Norfolk2.</title>
        <authorList>
            <person name="Jenkins J."/>
            <person name="Shu S."/>
            <person name="Grimwood J."/>
            <person name="Barry K."/>
            <person name="Goodstein D."/>
            <person name="Schmutz J."/>
            <person name="Leebens-Mack J."/>
            <person name="Osbourn A."/>
        </authorList>
    </citation>
    <scope>NUCLEOTIDE SEQUENCE [LARGE SCALE GENOMIC DNA]</scope>
    <source>
        <strain evidence="4">JIC</strain>
    </source>
</reference>
<dbReference type="InterPro" id="IPR003614">
    <property type="entry name" value="Knottins"/>
</dbReference>
<dbReference type="CDD" id="cd00107">
    <property type="entry name" value="Knot1"/>
    <property type="match status" value="1"/>
</dbReference>
<protein>
    <recommendedName>
        <fullName evidence="3">Knottins-like domain-containing protein</fullName>
    </recommendedName>
</protein>
<keyword evidence="2" id="KW-1015">Disulfide bond</keyword>
<dbReference type="PANTHER" id="PTHR33147">
    <property type="entry name" value="DEFENSIN-LIKE PROTEIN 1"/>
    <property type="match status" value="1"/>
</dbReference>
<evidence type="ECO:0000259" key="3">
    <source>
        <dbReference type="SMART" id="SM00505"/>
    </source>
</evidence>
<proteinExistence type="predicted"/>
<dbReference type="Proteomes" id="UP001443914">
    <property type="component" value="Unassembled WGS sequence"/>
</dbReference>
<feature type="domain" description="Knottins-like" evidence="3">
    <location>
        <begin position="19"/>
        <end position="64"/>
    </location>
</feature>
<dbReference type="Pfam" id="PF00304">
    <property type="entry name" value="Gamma-thionin"/>
    <property type="match status" value="1"/>
</dbReference>
<dbReference type="InterPro" id="IPR036574">
    <property type="entry name" value="Scorpion_toxin-like_sf"/>
</dbReference>
<keyword evidence="5" id="KW-1185">Reference proteome</keyword>
<accession>A0AAW1H2K6</accession>
<dbReference type="AlphaFoldDB" id="A0AAW1H2K6"/>
<evidence type="ECO:0000256" key="2">
    <source>
        <dbReference type="ARBA" id="ARBA00023157"/>
    </source>
</evidence>
<evidence type="ECO:0000256" key="1">
    <source>
        <dbReference type="ARBA" id="ARBA00022729"/>
    </source>
</evidence>
<dbReference type="Gene3D" id="3.30.30.10">
    <property type="entry name" value="Knottin, scorpion toxin-like"/>
    <property type="match status" value="1"/>
</dbReference>
<dbReference type="SUPFAM" id="SSF57095">
    <property type="entry name" value="Scorpion toxin-like"/>
    <property type="match status" value="1"/>
</dbReference>
<gene>
    <name evidence="4" type="ORF">RND81_13G124200</name>
</gene>
<sequence>MITEYNRGRIGPKVVEARMCRRASQKFRGPCVSDNNCENTCATEGYTAGDCHGFRRRCMCSKPCV</sequence>
<dbReference type="EMBL" id="JBDFQZ010000013">
    <property type="protein sequence ID" value="KAK9669339.1"/>
    <property type="molecule type" value="Genomic_DNA"/>
</dbReference>
<comment type="caution">
    <text evidence="4">The sequence shown here is derived from an EMBL/GenBank/DDBJ whole genome shotgun (WGS) entry which is preliminary data.</text>
</comment>
<evidence type="ECO:0000313" key="4">
    <source>
        <dbReference type="EMBL" id="KAK9669339.1"/>
    </source>
</evidence>
<name>A0AAW1H2K6_SAPOF</name>
<organism evidence="4 5">
    <name type="scientific">Saponaria officinalis</name>
    <name type="common">Common soapwort</name>
    <name type="synonym">Lychnis saponaria</name>
    <dbReference type="NCBI Taxonomy" id="3572"/>
    <lineage>
        <taxon>Eukaryota</taxon>
        <taxon>Viridiplantae</taxon>
        <taxon>Streptophyta</taxon>
        <taxon>Embryophyta</taxon>
        <taxon>Tracheophyta</taxon>
        <taxon>Spermatophyta</taxon>
        <taxon>Magnoliopsida</taxon>
        <taxon>eudicotyledons</taxon>
        <taxon>Gunneridae</taxon>
        <taxon>Pentapetalae</taxon>
        <taxon>Caryophyllales</taxon>
        <taxon>Caryophyllaceae</taxon>
        <taxon>Caryophylleae</taxon>
        <taxon>Saponaria</taxon>
    </lineage>
</organism>
<evidence type="ECO:0000313" key="5">
    <source>
        <dbReference type="Proteomes" id="UP001443914"/>
    </source>
</evidence>
<dbReference type="InterPro" id="IPR008176">
    <property type="entry name" value="Defensin_plant"/>
</dbReference>
<dbReference type="GO" id="GO:0006952">
    <property type="term" value="P:defense response"/>
    <property type="evidence" value="ECO:0007669"/>
    <property type="project" value="InterPro"/>
</dbReference>
<dbReference type="SMART" id="SM00505">
    <property type="entry name" value="Knot1"/>
    <property type="match status" value="1"/>
</dbReference>
<dbReference type="PROSITE" id="PS00940">
    <property type="entry name" value="GAMMA_THIONIN"/>
    <property type="match status" value="1"/>
</dbReference>
<dbReference type="PRINTS" id="PR00288">
    <property type="entry name" value="PUROTHIONIN"/>
</dbReference>
<keyword evidence="1" id="KW-0732">Signal</keyword>